<comment type="caution">
    <text evidence="2">The sequence shown here is derived from an EMBL/GenBank/DDBJ whole genome shotgun (WGS) entry which is preliminary data.</text>
</comment>
<keyword evidence="1" id="KW-1133">Transmembrane helix</keyword>
<accession>A0ABP8M041</accession>
<dbReference type="Proteomes" id="UP001500552">
    <property type="component" value="Unassembled WGS sequence"/>
</dbReference>
<name>A0ABP8M041_9BACT</name>
<gene>
    <name evidence="2" type="ORF">GCM10023188_35330</name>
</gene>
<dbReference type="EMBL" id="BAABHC010000021">
    <property type="protein sequence ID" value="GAA4439179.1"/>
    <property type="molecule type" value="Genomic_DNA"/>
</dbReference>
<evidence type="ECO:0000313" key="3">
    <source>
        <dbReference type="Proteomes" id="UP001500552"/>
    </source>
</evidence>
<keyword evidence="1" id="KW-0472">Membrane</keyword>
<evidence type="ECO:0008006" key="4">
    <source>
        <dbReference type="Google" id="ProtNLM"/>
    </source>
</evidence>
<evidence type="ECO:0000313" key="2">
    <source>
        <dbReference type="EMBL" id="GAA4439179.1"/>
    </source>
</evidence>
<feature type="transmembrane region" description="Helical" evidence="1">
    <location>
        <begin position="33"/>
        <end position="53"/>
    </location>
</feature>
<protein>
    <recommendedName>
        <fullName evidence="4">2TM domain-containing protein</fullName>
    </recommendedName>
</protein>
<evidence type="ECO:0000256" key="1">
    <source>
        <dbReference type="SAM" id="Phobius"/>
    </source>
</evidence>
<reference evidence="3" key="1">
    <citation type="journal article" date="2019" name="Int. J. Syst. Evol. Microbiol.">
        <title>The Global Catalogue of Microorganisms (GCM) 10K type strain sequencing project: providing services to taxonomists for standard genome sequencing and annotation.</title>
        <authorList>
            <consortium name="The Broad Institute Genomics Platform"/>
            <consortium name="The Broad Institute Genome Sequencing Center for Infectious Disease"/>
            <person name="Wu L."/>
            <person name="Ma J."/>
        </authorList>
    </citation>
    <scope>NUCLEOTIDE SEQUENCE [LARGE SCALE GENOMIC DNA]</scope>
    <source>
        <strain evidence="3">JCM 17926</strain>
    </source>
</reference>
<feature type="transmembrane region" description="Helical" evidence="1">
    <location>
        <begin position="7"/>
        <end position="27"/>
    </location>
</feature>
<sequence length="60" mass="7229">MIRIKNRYFRIAAIGLVLHILLQAVLFFVVDPYFASILSPLYPIWFILFIVGWRKEHPRR</sequence>
<keyword evidence="3" id="KW-1185">Reference proteome</keyword>
<organism evidence="2 3">
    <name type="scientific">Pontibacter saemangeumensis</name>
    <dbReference type="NCBI Taxonomy" id="1084525"/>
    <lineage>
        <taxon>Bacteria</taxon>
        <taxon>Pseudomonadati</taxon>
        <taxon>Bacteroidota</taxon>
        <taxon>Cytophagia</taxon>
        <taxon>Cytophagales</taxon>
        <taxon>Hymenobacteraceae</taxon>
        <taxon>Pontibacter</taxon>
    </lineage>
</organism>
<keyword evidence="1" id="KW-0812">Transmembrane</keyword>
<dbReference type="RefSeq" id="WP_345160886.1">
    <property type="nucleotide sequence ID" value="NZ_BAABHC010000021.1"/>
</dbReference>
<proteinExistence type="predicted"/>